<reference evidence="1" key="1">
    <citation type="submission" date="2021-03" db="EMBL/GenBank/DDBJ databases">
        <authorList>
            <person name="Wang G."/>
        </authorList>
    </citation>
    <scope>NUCLEOTIDE SEQUENCE</scope>
    <source>
        <strain evidence="1">KCTC 12899</strain>
    </source>
</reference>
<dbReference type="RefSeq" id="WP_207857826.1">
    <property type="nucleotide sequence ID" value="NZ_JAFREP010000005.1"/>
</dbReference>
<protein>
    <submittedName>
        <fullName evidence="1">Uncharacterized protein</fullName>
    </submittedName>
</protein>
<name>A0A8J7QGL3_9BACT</name>
<accession>A0A8J7QGL3</accession>
<proteinExistence type="predicted"/>
<dbReference type="EMBL" id="JAFREP010000005">
    <property type="protein sequence ID" value="MBO1318190.1"/>
    <property type="molecule type" value="Genomic_DNA"/>
</dbReference>
<evidence type="ECO:0000313" key="1">
    <source>
        <dbReference type="EMBL" id="MBO1318190.1"/>
    </source>
</evidence>
<dbReference type="Proteomes" id="UP000664417">
    <property type="component" value="Unassembled WGS sequence"/>
</dbReference>
<dbReference type="AlphaFoldDB" id="A0A8J7QGL3"/>
<sequence length="187" mass="22414">MTQEQTVDKIFNDDEMKLLNVKPEWTEDDLLGQEGIFFLKDVAQKLQVHSSEFKKEARSIEKNGLDPWDVMGIRKTWTHWQVRMKKFAPYYRAHRLPKITQVDPEWDGNTLLSQSGRFYLTDVCEKIPFSTHQIRYQVRRCANPKEEYGVWKDDQYKAYLVDMERFSAWMKRIWLHGDFNGGRTEED</sequence>
<keyword evidence="2" id="KW-1185">Reference proteome</keyword>
<evidence type="ECO:0000313" key="2">
    <source>
        <dbReference type="Proteomes" id="UP000664417"/>
    </source>
</evidence>
<comment type="caution">
    <text evidence="1">The sequence shown here is derived from an EMBL/GenBank/DDBJ whole genome shotgun (WGS) entry which is preliminary data.</text>
</comment>
<organism evidence="1 2">
    <name type="scientific">Acanthopleuribacter pedis</name>
    <dbReference type="NCBI Taxonomy" id="442870"/>
    <lineage>
        <taxon>Bacteria</taxon>
        <taxon>Pseudomonadati</taxon>
        <taxon>Acidobacteriota</taxon>
        <taxon>Holophagae</taxon>
        <taxon>Acanthopleuribacterales</taxon>
        <taxon>Acanthopleuribacteraceae</taxon>
        <taxon>Acanthopleuribacter</taxon>
    </lineage>
</organism>
<gene>
    <name evidence="1" type="ORF">J3U88_06975</name>
</gene>